<dbReference type="AlphaFoldDB" id="A0A1Q2CPG0"/>
<sequence length="271" mass="29807">MSGFIRRAILIVMGLIWLLPIYLMVANASKNVDQYGAISVWLPGGLQGLASNFTDAWTRGRISDGIWSTLLYALVAPLIAVVIGAMAGFAIIALKLRNGFAWFVVIFCSTVFPIQMVLMPLFIAYVELNIFDTHVGMLLIYMVISVPFSAFVMRNFFSNFAYSLFEAATVDGASAWRIFWRIYLPNAVSALVAIFILQATFIWNDLLLGLTLSQSETVRPVMPALAALQTTYGGSTMPTVLSGGLIVSIPTVILFLLTQRYFTKGLALGQY</sequence>
<keyword evidence="4 7" id="KW-0812">Transmembrane</keyword>
<dbReference type="EMBL" id="CP019606">
    <property type="protein sequence ID" value="AQP48001.1"/>
    <property type="molecule type" value="Genomic_DNA"/>
</dbReference>
<dbReference type="Proteomes" id="UP000188145">
    <property type="component" value="Chromosome"/>
</dbReference>
<dbReference type="InterPro" id="IPR000515">
    <property type="entry name" value="MetI-like"/>
</dbReference>
<feature type="transmembrane region" description="Helical" evidence="7">
    <location>
        <begin position="7"/>
        <end position="25"/>
    </location>
</feature>
<comment type="similarity">
    <text evidence="7">Belongs to the binding-protein-dependent transport system permease family.</text>
</comment>
<dbReference type="RefSeq" id="WP_077686333.1">
    <property type="nucleotide sequence ID" value="NZ_CP019606.1"/>
</dbReference>
<feature type="transmembrane region" description="Helical" evidence="7">
    <location>
        <begin position="100"/>
        <end position="126"/>
    </location>
</feature>
<dbReference type="InterPro" id="IPR035906">
    <property type="entry name" value="MetI-like_sf"/>
</dbReference>
<feature type="transmembrane region" description="Helical" evidence="7">
    <location>
        <begin position="178"/>
        <end position="203"/>
    </location>
</feature>
<dbReference type="STRING" id="1332264.BW730_11390"/>
<dbReference type="PROSITE" id="PS50928">
    <property type="entry name" value="ABC_TM1"/>
    <property type="match status" value="1"/>
</dbReference>
<evidence type="ECO:0000256" key="5">
    <source>
        <dbReference type="ARBA" id="ARBA00022989"/>
    </source>
</evidence>
<proteinExistence type="inferred from homology"/>
<evidence type="ECO:0000256" key="1">
    <source>
        <dbReference type="ARBA" id="ARBA00004651"/>
    </source>
</evidence>
<evidence type="ECO:0000313" key="9">
    <source>
        <dbReference type="EMBL" id="AQP48001.1"/>
    </source>
</evidence>
<keyword evidence="3" id="KW-1003">Cell membrane</keyword>
<dbReference type="GO" id="GO:0055085">
    <property type="term" value="P:transmembrane transport"/>
    <property type="evidence" value="ECO:0007669"/>
    <property type="project" value="InterPro"/>
</dbReference>
<evidence type="ECO:0000256" key="4">
    <source>
        <dbReference type="ARBA" id="ARBA00022692"/>
    </source>
</evidence>
<dbReference type="PANTHER" id="PTHR43744:SF12">
    <property type="entry name" value="ABC TRANSPORTER PERMEASE PROTEIN MG189-RELATED"/>
    <property type="match status" value="1"/>
</dbReference>
<dbReference type="GO" id="GO:0005886">
    <property type="term" value="C:plasma membrane"/>
    <property type="evidence" value="ECO:0007669"/>
    <property type="project" value="UniProtKB-SubCell"/>
</dbReference>
<evidence type="ECO:0000256" key="7">
    <source>
        <dbReference type="RuleBase" id="RU363032"/>
    </source>
</evidence>
<accession>A0A1Q2CPG0</accession>
<evidence type="ECO:0000256" key="6">
    <source>
        <dbReference type="ARBA" id="ARBA00023136"/>
    </source>
</evidence>
<name>A0A1Q2CPG0_9ACTN</name>
<dbReference type="KEGG" id="tes:BW730_11390"/>
<evidence type="ECO:0000259" key="8">
    <source>
        <dbReference type="PROSITE" id="PS50928"/>
    </source>
</evidence>
<feature type="transmembrane region" description="Helical" evidence="7">
    <location>
        <begin position="70"/>
        <end position="93"/>
    </location>
</feature>
<organism evidence="9 10">
    <name type="scientific">Tessaracoccus aquimaris</name>
    <dbReference type="NCBI Taxonomy" id="1332264"/>
    <lineage>
        <taxon>Bacteria</taxon>
        <taxon>Bacillati</taxon>
        <taxon>Actinomycetota</taxon>
        <taxon>Actinomycetes</taxon>
        <taxon>Propionibacteriales</taxon>
        <taxon>Propionibacteriaceae</taxon>
        <taxon>Tessaracoccus</taxon>
    </lineage>
</organism>
<dbReference type="Pfam" id="PF00528">
    <property type="entry name" value="BPD_transp_1"/>
    <property type="match status" value="1"/>
</dbReference>
<dbReference type="SUPFAM" id="SSF161098">
    <property type="entry name" value="MetI-like"/>
    <property type="match status" value="1"/>
</dbReference>
<dbReference type="OrthoDB" id="61122at2"/>
<dbReference type="CDD" id="cd06261">
    <property type="entry name" value="TM_PBP2"/>
    <property type="match status" value="1"/>
</dbReference>
<comment type="subcellular location">
    <subcellularLocation>
        <location evidence="1 7">Cell membrane</location>
        <topology evidence="1 7">Multi-pass membrane protein</topology>
    </subcellularLocation>
</comment>
<keyword evidence="10" id="KW-1185">Reference proteome</keyword>
<protein>
    <submittedName>
        <fullName evidence="9">ABC transporter permease</fullName>
    </submittedName>
</protein>
<keyword evidence="6 7" id="KW-0472">Membrane</keyword>
<evidence type="ECO:0000313" key="10">
    <source>
        <dbReference type="Proteomes" id="UP000188145"/>
    </source>
</evidence>
<feature type="transmembrane region" description="Helical" evidence="7">
    <location>
        <begin position="138"/>
        <end position="157"/>
    </location>
</feature>
<evidence type="ECO:0000256" key="3">
    <source>
        <dbReference type="ARBA" id="ARBA00022475"/>
    </source>
</evidence>
<keyword evidence="5 7" id="KW-1133">Transmembrane helix</keyword>
<gene>
    <name evidence="9" type="ORF">BW730_11390</name>
</gene>
<reference evidence="10" key="1">
    <citation type="submission" date="2017-02" db="EMBL/GenBank/DDBJ databases">
        <title>Tessaracoccus aquaemaris sp. nov., isolated from the intestine of a Korean rockfish, Sebastes schlegelii, in a marine aquaculture pond.</title>
        <authorList>
            <person name="Tak E.J."/>
            <person name="Bae J.-W."/>
        </authorList>
    </citation>
    <scope>NUCLEOTIDE SEQUENCE [LARGE SCALE GENOMIC DNA]</scope>
    <source>
        <strain evidence="10">NSG39</strain>
    </source>
</reference>
<evidence type="ECO:0000256" key="2">
    <source>
        <dbReference type="ARBA" id="ARBA00022448"/>
    </source>
</evidence>
<feature type="transmembrane region" description="Helical" evidence="7">
    <location>
        <begin position="240"/>
        <end position="258"/>
    </location>
</feature>
<dbReference type="PANTHER" id="PTHR43744">
    <property type="entry name" value="ABC TRANSPORTER PERMEASE PROTEIN MG189-RELATED-RELATED"/>
    <property type="match status" value="1"/>
</dbReference>
<keyword evidence="2 7" id="KW-0813">Transport</keyword>
<dbReference type="Gene3D" id="1.10.3720.10">
    <property type="entry name" value="MetI-like"/>
    <property type="match status" value="1"/>
</dbReference>
<feature type="domain" description="ABC transmembrane type-1" evidence="8">
    <location>
        <begin position="66"/>
        <end position="258"/>
    </location>
</feature>